<keyword evidence="1 4" id="KW-0808">Transferase</keyword>
<dbReference type="Proteomes" id="UP000521748">
    <property type="component" value="Unassembled WGS sequence"/>
</dbReference>
<dbReference type="GO" id="GO:0102971">
    <property type="term" value="F:phosphinothricin N-acetyltransferase activity"/>
    <property type="evidence" value="ECO:0007669"/>
    <property type="project" value="UniProtKB-EC"/>
</dbReference>
<dbReference type="SUPFAM" id="SSF55729">
    <property type="entry name" value="Acyl-CoA N-acyltransferases (Nat)"/>
    <property type="match status" value="1"/>
</dbReference>
<dbReference type="InterPro" id="IPR000182">
    <property type="entry name" value="GNAT_dom"/>
</dbReference>
<dbReference type="InterPro" id="IPR016181">
    <property type="entry name" value="Acyl_CoA_acyltransferase"/>
</dbReference>
<evidence type="ECO:0000259" key="3">
    <source>
        <dbReference type="PROSITE" id="PS51186"/>
    </source>
</evidence>
<dbReference type="EC" id="2.3.1.183" evidence="4"/>
<feature type="domain" description="N-acetyltransferase" evidence="3">
    <location>
        <begin position="1"/>
        <end position="163"/>
    </location>
</feature>
<comment type="caution">
    <text evidence="4">The sequence shown here is derived from an EMBL/GenBank/DDBJ whole genome shotgun (WGS) entry which is preliminary data.</text>
</comment>
<gene>
    <name evidence="4" type="ORF">FHU41_001894</name>
</gene>
<sequence>MKIRLFDESDWSDVTRIYAAGVSAGNATFDAELPAREAYFASRVPELRLAAFDDGGQMLGWTAASRTSARAVYRGVVEHSVYIDPKFAGQGVAGSLLAALSLAALEHGYWTIQSSIFPENAASRALHEKNGFRLVGRRERVGLMSFGPHAGQWRDTLLYEKRL</sequence>
<keyword evidence="5" id="KW-1185">Reference proteome</keyword>
<protein>
    <submittedName>
        <fullName evidence="4">Phosphinothricin acetyltransferase</fullName>
        <ecNumber evidence="4">2.3.1.183</ecNumber>
    </submittedName>
</protein>
<dbReference type="EMBL" id="JACBYQ010000002">
    <property type="protein sequence ID" value="NYE95644.1"/>
    <property type="molecule type" value="Genomic_DNA"/>
</dbReference>
<dbReference type="PANTHER" id="PTHR43072:SF23">
    <property type="entry name" value="UPF0039 PROTEIN C11D3.02C"/>
    <property type="match status" value="1"/>
</dbReference>
<dbReference type="PANTHER" id="PTHR43072">
    <property type="entry name" value="N-ACETYLTRANSFERASE"/>
    <property type="match status" value="1"/>
</dbReference>
<dbReference type="AlphaFoldDB" id="A0A7Y9S6T1"/>
<accession>A0A7Y9S6T1</accession>
<keyword evidence="2 4" id="KW-0012">Acyltransferase</keyword>
<dbReference type="RefSeq" id="WP_179389402.1">
    <property type="nucleotide sequence ID" value="NZ_JACBYQ010000002.1"/>
</dbReference>
<dbReference type="Gene3D" id="3.40.630.30">
    <property type="match status" value="1"/>
</dbReference>
<dbReference type="Pfam" id="PF00583">
    <property type="entry name" value="Acetyltransf_1"/>
    <property type="match status" value="1"/>
</dbReference>
<evidence type="ECO:0000256" key="1">
    <source>
        <dbReference type="ARBA" id="ARBA00022679"/>
    </source>
</evidence>
<organism evidence="4 5">
    <name type="scientific">Psychromicrobium silvestre</name>
    <dbReference type="NCBI Taxonomy" id="1645614"/>
    <lineage>
        <taxon>Bacteria</taxon>
        <taxon>Bacillati</taxon>
        <taxon>Actinomycetota</taxon>
        <taxon>Actinomycetes</taxon>
        <taxon>Micrococcales</taxon>
        <taxon>Micrococcaceae</taxon>
        <taxon>Psychromicrobium</taxon>
    </lineage>
</organism>
<dbReference type="PROSITE" id="PS51186">
    <property type="entry name" value="GNAT"/>
    <property type="match status" value="1"/>
</dbReference>
<name>A0A7Y9S6T1_9MICC</name>
<reference evidence="4 5" key="1">
    <citation type="submission" date="2020-07" db="EMBL/GenBank/DDBJ databases">
        <title>Sequencing the genomes of 1000 actinobacteria strains.</title>
        <authorList>
            <person name="Klenk H.-P."/>
        </authorList>
    </citation>
    <scope>NUCLEOTIDE SEQUENCE [LARGE SCALE GENOMIC DNA]</scope>
    <source>
        <strain evidence="4 5">DSM 102047</strain>
    </source>
</reference>
<evidence type="ECO:0000313" key="5">
    <source>
        <dbReference type="Proteomes" id="UP000521748"/>
    </source>
</evidence>
<evidence type="ECO:0000313" key="4">
    <source>
        <dbReference type="EMBL" id="NYE95644.1"/>
    </source>
</evidence>
<evidence type="ECO:0000256" key="2">
    <source>
        <dbReference type="ARBA" id="ARBA00023315"/>
    </source>
</evidence>
<proteinExistence type="predicted"/>